<evidence type="ECO:0000259" key="1">
    <source>
        <dbReference type="Pfam" id="PF13843"/>
    </source>
</evidence>
<organism evidence="2 3">
    <name type="scientific">Crassostrea virginica</name>
    <name type="common">Eastern oyster</name>
    <dbReference type="NCBI Taxonomy" id="6565"/>
    <lineage>
        <taxon>Eukaryota</taxon>
        <taxon>Metazoa</taxon>
        <taxon>Spiralia</taxon>
        <taxon>Lophotrochozoa</taxon>
        <taxon>Mollusca</taxon>
        <taxon>Bivalvia</taxon>
        <taxon>Autobranchia</taxon>
        <taxon>Pteriomorphia</taxon>
        <taxon>Ostreida</taxon>
        <taxon>Ostreoidea</taxon>
        <taxon>Ostreidae</taxon>
        <taxon>Crassostrea</taxon>
    </lineage>
</organism>
<dbReference type="OrthoDB" id="6091968at2759"/>
<gene>
    <name evidence="3" type="primary">LOC111116422</name>
</gene>
<name>A0A8B8C5Y6_CRAVI</name>
<keyword evidence="2" id="KW-1185">Reference proteome</keyword>
<dbReference type="AlphaFoldDB" id="A0A8B8C5Y6"/>
<dbReference type="KEGG" id="cvn:111116422"/>
<reference evidence="3" key="1">
    <citation type="submission" date="2025-08" db="UniProtKB">
        <authorList>
            <consortium name="RefSeq"/>
        </authorList>
    </citation>
    <scope>IDENTIFICATION</scope>
    <source>
        <tissue evidence="3">Whole sample</tissue>
    </source>
</reference>
<dbReference type="InterPro" id="IPR029526">
    <property type="entry name" value="PGBD"/>
</dbReference>
<dbReference type="PANTHER" id="PTHR46599:SF3">
    <property type="entry name" value="PIGGYBAC TRANSPOSABLE ELEMENT-DERIVED PROTEIN 4"/>
    <property type="match status" value="1"/>
</dbReference>
<dbReference type="Pfam" id="PF13843">
    <property type="entry name" value="DDE_Tnp_1_7"/>
    <property type="match status" value="1"/>
</dbReference>
<protein>
    <submittedName>
        <fullName evidence="3">PiggyBac transposable element-derived protein 4-like</fullName>
    </submittedName>
</protein>
<dbReference type="Proteomes" id="UP000694844">
    <property type="component" value="Chromosome 10"/>
</dbReference>
<sequence length="278" mass="31778">MEMKGFLAVILNMGLVRKPTIPEYWNKSHASQLSRWFMKMFSRNRFQLILKFFHIVDNKKIPHRNSPNYSPDGKIRPLVDHFNRVAGYFYTPDKNICVDESLVGTRGRTAMLQYIPSKAAKFGVKFWVLAESASGYVHNIKCYFGKKFSPVTQLQQGTDVVLDLMRRSNLLNKGYHIICDSFFCSLDLAKRLLNLNTYITGTLRANRQMPLTIKNANIDVNETVYVRQGNILATAYKGRNGRKPVRMLSTYAHAASLNGKPAIIELYNKNMRGVDGNV</sequence>
<dbReference type="RefSeq" id="XP_022311122.1">
    <property type="nucleotide sequence ID" value="XM_022455414.1"/>
</dbReference>
<dbReference type="PANTHER" id="PTHR46599">
    <property type="entry name" value="PIGGYBAC TRANSPOSABLE ELEMENT-DERIVED PROTEIN 4"/>
    <property type="match status" value="1"/>
</dbReference>
<feature type="domain" description="PiggyBac transposable element-derived protein" evidence="1">
    <location>
        <begin position="1"/>
        <end position="275"/>
    </location>
</feature>
<dbReference type="GeneID" id="111116422"/>
<evidence type="ECO:0000313" key="2">
    <source>
        <dbReference type="Proteomes" id="UP000694844"/>
    </source>
</evidence>
<evidence type="ECO:0000313" key="3">
    <source>
        <dbReference type="RefSeq" id="XP_022311122.1"/>
    </source>
</evidence>
<proteinExistence type="predicted"/>
<accession>A0A8B8C5Y6</accession>